<dbReference type="GO" id="GO:0005737">
    <property type="term" value="C:cytoplasm"/>
    <property type="evidence" value="ECO:0007669"/>
    <property type="project" value="UniProtKB-SubCell"/>
</dbReference>
<evidence type="ECO:0000256" key="8">
    <source>
        <dbReference type="ARBA" id="ARBA00022741"/>
    </source>
</evidence>
<keyword evidence="9" id="KW-0067">ATP-binding</keyword>
<evidence type="ECO:0000256" key="7">
    <source>
        <dbReference type="ARBA" id="ARBA00022695"/>
    </source>
</evidence>
<comment type="catalytic activity">
    <reaction evidence="11">
        <text>L-threonine + hydrogencarbonate + ATP = L-threonylcarbamoyladenylate + diphosphate + H2O</text>
        <dbReference type="Rhea" id="RHEA:36407"/>
        <dbReference type="ChEBI" id="CHEBI:15377"/>
        <dbReference type="ChEBI" id="CHEBI:17544"/>
        <dbReference type="ChEBI" id="CHEBI:30616"/>
        <dbReference type="ChEBI" id="CHEBI:33019"/>
        <dbReference type="ChEBI" id="CHEBI:57926"/>
        <dbReference type="ChEBI" id="CHEBI:73682"/>
        <dbReference type="EC" id="2.7.7.87"/>
    </reaction>
</comment>
<keyword evidence="8" id="KW-0547">Nucleotide-binding</keyword>
<dbReference type="AlphaFoldDB" id="A0AAE4K105"/>
<evidence type="ECO:0000259" key="12">
    <source>
        <dbReference type="PROSITE" id="PS51163"/>
    </source>
</evidence>
<protein>
    <recommendedName>
        <fullName evidence="10">L-threonylcarbamoyladenylate synthase</fullName>
        <ecNumber evidence="3">2.7.7.87</ecNumber>
    </recommendedName>
    <alternativeName>
        <fullName evidence="10">L-threonylcarbamoyladenylate synthase</fullName>
    </alternativeName>
</protein>
<comment type="similarity">
    <text evidence="2">Belongs to the SUA5 family.</text>
</comment>
<dbReference type="Proteomes" id="UP001268256">
    <property type="component" value="Unassembled WGS sequence"/>
</dbReference>
<keyword evidence="4" id="KW-0963">Cytoplasm</keyword>
<keyword evidence="5 13" id="KW-0808">Transferase</keyword>
<dbReference type="SUPFAM" id="SSF55821">
    <property type="entry name" value="YrdC/RibB"/>
    <property type="match status" value="1"/>
</dbReference>
<evidence type="ECO:0000256" key="10">
    <source>
        <dbReference type="ARBA" id="ARBA00029774"/>
    </source>
</evidence>
<dbReference type="GO" id="GO:0003725">
    <property type="term" value="F:double-stranded RNA binding"/>
    <property type="evidence" value="ECO:0007669"/>
    <property type="project" value="InterPro"/>
</dbReference>
<dbReference type="GO" id="GO:0061710">
    <property type="term" value="F:L-threonylcarbamoyladenylate synthase"/>
    <property type="evidence" value="ECO:0007669"/>
    <property type="project" value="UniProtKB-EC"/>
</dbReference>
<dbReference type="GO" id="GO:0005524">
    <property type="term" value="F:ATP binding"/>
    <property type="evidence" value="ECO:0007669"/>
    <property type="project" value="UniProtKB-KW"/>
</dbReference>
<dbReference type="GO" id="GO:0006450">
    <property type="term" value="P:regulation of translational fidelity"/>
    <property type="evidence" value="ECO:0007669"/>
    <property type="project" value="TreeGrafter"/>
</dbReference>
<evidence type="ECO:0000256" key="11">
    <source>
        <dbReference type="ARBA" id="ARBA00048366"/>
    </source>
</evidence>
<dbReference type="Gene3D" id="3.90.870.10">
    <property type="entry name" value="DHBP synthase"/>
    <property type="match status" value="1"/>
</dbReference>
<evidence type="ECO:0000256" key="9">
    <source>
        <dbReference type="ARBA" id="ARBA00022840"/>
    </source>
</evidence>
<accession>A0AAE4K105</accession>
<dbReference type="GO" id="GO:0008033">
    <property type="term" value="P:tRNA processing"/>
    <property type="evidence" value="ECO:0007669"/>
    <property type="project" value="UniProtKB-KW"/>
</dbReference>
<dbReference type="Pfam" id="PF01300">
    <property type="entry name" value="Sua5_yciO_yrdC"/>
    <property type="match status" value="1"/>
</dbReference>
<keyword evidence="14" id="KW-1185">Reference proteome</keyword>
<sequence>MAAISFLALIAAVRSGEHLISFPTDTVPALACRPDQAGLIYQAKQRQSDKPLILMGASPESLWPYVEGSAQAWEIWQSIAATYWPGALTLILPASPRLPLAMNPENPTTIGLRIPNSDMARDILNQTGPLATTSINPSGQPPLLTYLEIQQHFPQVFTVSEDSWPPAPEAAIPSTVIKWNGTGWVCLRQGSIPGEKFLQV</sequence>
<dbReference type="EC" id="2.7.7.87" evidence="3"/>
<gene>
    <name evidence="13" type="ORF">RIF25_16225</name>
</gene>
<evidence type="ECO:0000256" key="2">
    <source>
        <dbReference type="ARBA" id="ARBA00007663"/>
    </source>
</evidence>
<comment type="caution">
    <text evidence="13">The sequence shown here is derived from an EMBL/GenBank/DDBJ whole genome shotgun (WGS) entry which is preliminary data.</text>
</comment>
<feature type="domain" description="YrdC-like" evidence="12">
    <location>
        <begin position="3"/>
        <end position="192"/>
    </location>
</feature>
<organism evidence="13 14">
    <name type="scientific">Pseudocalidococcus azoricus BACA0444</name>
    <dbReference type="NCBI Taxonomy" id="2918990"/>
    <lineage>
        <taxon>Bacteria</taxon>
        <taxon>Bacillati</taxon>
        <taxon>Cyanobacteriota</taxon>
        <taxon>Cyanophyceae</taxon>
        <taxon>Acaryochloridales</taxon>
        <taxon>Thermosynechococcaceae</taxon>
        <taxon>Pseudocalidococcus</taxon>
        <taxon>Pseudocalidococcus azoricus</taxon>
    </lineage>
</organism>
<evidence type="ECO:0000256" key="6">
    <source>
        <dbReference type="ARBA" id="ARBA00022694"/>
    </source>
</evidence>
<dbReference type="PROSITE" id="PS51163">
    <property type="entry name" value="YRDC"/>
    <property type="match status" value="1"/>
</dbReference>
<name>A0AAE4K105_9CYAN</name>
<keyword evidence="7 13" id="KW-0548">Nucleotidyltransferase</keyword>
<reference evidence="14" key="1">
    <citation type="submission" date="2023-07" db="EMBL/GenBank/DDBJ databases">
        <authorList>
            <person name="Luz R."/>
            <person name="Cordeiro R."/>
            <person name="Fonseca A."/>
            <person name="Goncalves V."/>
        </authorList>
    </citation>
    <scope>NUCLEOTIDE SEQUENCE [LARGE SCALE GENOMIC DNA]</scope>
    <source>
        <strain evidence="14">BACA0444</strain>
    </source>
</reference>
<dbReference type="GO" id="GO:0000049">
    <property type="term" value="F:tRNA binding"/>
    <property type="evidence" value="ECO:0007669"/>
    <property type="project" value="TreeGrafter"/>
</dbReference>
<dbReference type="InterPro" id="IPR017945">
    <property type="entry name" value="DHBP_synth_RibB-like_a/b_dom"/>
</dbReference>
<dbReference type="InterPro" id="IPR050156">
    <property type="entry name" value="TC-AMP_synthase_SUA5"/>
</dbReference>
<dbReference type="RefSeq" id="WP_322879553.1">
    <property type="nucleotide sequence ID" value="NZ_JAVMIP010000027.1"/>
</dbReference>
<comment type="subcellular location">
    <subcellularLocation>
        <location evidence="1">Cytoplasm</location>
    </subcellularLocation>
</comment>
<proteinExistence type="inferred from homology"/>
<keyword evidence="6" id="KW-0819">tRNA processing</keyword>
<evidence type="ECO:0000313" key="13">
    <source>
        <dbReference type="EMBL" id="MDS3862347.1"/>
    </source>
</evidence>
<evidence type="ECO:0000256" key="1">
    <source>
        <dbReference type="ARBA" id="ARBA00004496"/>
    </source>
</evidence>
<dbReference type="EMBL" id="JAVMIP010000027">
    <property type="protein sequence ID" value="MDS3862347.1"/>
    <property type="molecule type" value="Genomic_DNA"/>
</dbReference>
<evidence type="ECO:0000256" key="3">
    <source>
        <dbReference type="ARBA" id="ARBA00012584"/>
    </source>
</evidence>
<dbReference type="InterPro" id="IPR006070">
    <property type="entry name" value="Sua5-like_dom"/>
</dbReference>
<dbReference type="PANTHER" id="PTHR17490">
    <property type="entry name" value="SUA5"/>
    <property type="match status" value="1"/>
</dbReference>
<evidence type="ECO:0000256" key="5">
    <source>
        <dbReference type="ARBA" id="ARBA00022679"/>
    </source>
</evidence>
<dbReference type="PANTHER" id="PTHR17490:SF16">
    <property type="entry name" value="THREONYLCARBAMOYL-AMP SYNTHASE"/>
    <property type="match status" value="1"/>
</dbReference>
<evidence type="ECO:0000313" key="14">
    <source>
        <dbReference type="Proteomes" id="UP001268256"/>
    </source>
</evidence>
<evidence type="ECO:0000256" key="4">
    <source>
        <dbReference type="ARBA" id="ARBA00022490"/>
    </source>
</evidence>